<organism evidence="3 4">
    <name type="scientific">Limnovirga soli</name>
    <dbReference type="NCBI Taxonomy" id="2656915"/>
    <lineage>
        <taxon>Bacteria</taxon>
        <taxon>Pseudomonadati</taxon>
        <taxon>Bacteroidota</taxon>
        <taxon>Chitinophagia</taxon>
        <taxon>Chitinophagales</taxon>
        <taxon>Chitinophagaceae</taxon>
        <taxon>Limnovirga</taxon>
    </lineage>
</organism>
<dbReference type="AlphaFoldDB" id="A0A8J8JWT1"/>
<sequence length="508" mass="56049">MGGYDGNGRPTNLVSPGDVVSAELLSFINASLPETKPVPTFHPDYLTQTAETNLNITALSDVFVTFVHEGAGYLNSLGFYTYPTNNPPKSINDIKDINITFPNASLPGSGGALKSGDKVKLGRFEAGTSIGFVLFQNAWNSKSVNTSANKYFADDNLNNEKDGYKRHTVLLYDDKNKLFLVGFEDQQRDNNGSDNDFNDLMFYATSNPVEAISHEDVNPIDKPVDADKDGVNDTYDKFPTDPTRAYINYYPAEDKWGTLNFEDLWPSEGDYDVNDLVLGYRYTYIKNAQNKTVEMYGDYAVRAVGATFLNGFGVQFPFSNSQVAKVSGQKLVGGYIKTNGNGTEAGQSNAVIIPFDNTKAIFPDGGMINTFAGASKKTGDTAHIYIAFNSALSSDELGVAPYNPFLISKQVRGNEVHLPGTKPTDLANTKLFGTAEDKTNPAKNTYYLSNKNWPYAMNYAETFDYPIEKISIAKAYTKFLEWAKSGGVNYADWYKDISGYRVSAYIYK</sequence>
<dbReference type="Proteomes" id="UP000598971">
    <property type="component" value="Unassembled WGS sequence"/>
</dbReference>
<proteinExistence type="predicted"/>
<dbReference type="RefSeq" id="WP_171610008.1">
    <property type="nucleotide sequence ID" value="NZ_WHPF01000033.1"/>
</dbReference>
<gene>
    <name evidence="3" type="ORF">GD597_21525</name>
</gene>
<evidence type="ECO:0000259" key="2">
    <source>
        <dbReference type="Pfam" id="PF16130"/>
    </source>
</evidence>
<dbReference type="InterPro" id="IPR032295">
    <property type="entry name" value="DUF4842"/>
</dbReference>
<evidence type="ECO:0000313" key="3">
    <source>
        <dbReference type="EMBL" id="NNV58054.1"/>
    </source>
</evidence>
<dbReference type="Pfam" id="PF16130">
    <property type="entry name" value="DUF4842"/>
    <property type="match status" value="1"/>
</dbReference>
<dbReference type="Pfam" id="PF13448">
    <property type="entry name" value="DUF4114"/>
    <property type="match status" value="1"/>
</dbReference>
<dbReference type="InterPro" id="IPR031025">
    <property type="entry name" value="LruC_dom"/>
</dbReference>
<protein>
    <submittedName>
        <fullName evidence="3">LruC domain-containing protein</fullName>
    </submittedName>
</protein>
<feature type="domain" description="DUF4842" evidence="2">
    <location>
        <begin position="290"/>
        <end position="494"/>
    </location>
</feature>
<accession>A0A8J8JWT1</accession>
<dbReference type="InterPro" id="IPR025193">
    <property type="entry name" value="DUF4114"/>
</dbReference>
<comment type="caution">
    <text evidence="3">The sequence shown here is derived from an EMBL/GenBank/DDBJ whole genome shotgun (WGS) entry which is preliminary data.</text>
</comment>
<feature type="domain" description="DUF4114" evidence="1">
    <location>
        <begin position="124"/>
        <end position="207"/>
    </location>
</feature>
<name>A0A8J8JWT1_9BACT</name>
<feature type="non-terminal residue" evidence="3">
    <location>
        <position position="1"/>
    </location>
</feature>
<dbReference type="NCBIfam" id="TIGR04456">
    <property type="entry name" value="LruC_dom"/>
    <property type="match status" value="1"/>
</dbReference>
<dbReference type="EMBL" id="WHPF01000033">
    <property type="protein sequence ID" value="NNV58054.1"/>
    <property type="molecule type" value="Genomic_DNA"/>
</dbReference>
<evidence type="ECO:0000313" key="4">
    <source>
        <dbReference type="Proteomes" id="UP000598971"/>
    </source>
</evidence>
<reference evidence="3" key="1">
    <citation type="submission" date="2019-10" db="EMBL/GenBank/DDBJ databases">
        <title>Draft genome sequence of Panacibacter sp. KCS-6.</title>
        <authorList>
            <person name="Yim K.J."/>
        </authorList>
    </citation>
    <scope>NUCLEOTIDE SEQUENCE</scope>
    <source>
        <strain evidence="3">KCS-6</strain>
    </source>
</reference>
<keyword evidence="4" id="KW-1185">Reference proteome</keyword>
<evidence type="ECO:0000259" key="1">
    <source>
        <dbReference type="Pfam" id="PF13448"/>
    </source>
</evidence>